<dbReference type="EMBL" id="JAFHLR010000022">
    <property type="protein sequence ID" value="KAG5479275.1"/>
    <property type="molecule type" value="Genomic_DNA"/>
</dbReference>
<sequence>MFMRLGSWSTVTSSREATAAASSHCAAAEAPFRQRPRQLWIGASATVTAMASLLNQSAYGTASSRLPPRTTLFVTPLQVLQRICARPHRGGTNLTALFPIHAQERRYATTTITDGDGVRPPATSAEEFERIFFDYPVAERLAALTVARHEAGKGTAPAEATGTSAMSTSCPYMPMRDFVKKMSPLTRDDMFRRQLDALEWITESKLLQLVNERGETIELESLRACPNAVASASQNEAAHPALYNGLVHVRLMVPAAWLLQAGGGAGSVSETKRQRSQLTNSAPSSSRVANAAATVTEPALKPDASDDGGDAAAVLGRAEREAIIREALLRALRGWDAAMQRRRERSAAGVISGNDGHAPNLPRYAHLITMYNAILREATNSTDASASDEGAEAETASAPLTPAARYILKRLRMDTLESTVTNSGVVVPIRGMGSTGAPAPNGYPSISSRPIWVVRGTGRSPATFVALRHSTDTSPPRFRYVQPRVTVAARANNFGGWASESVVPTKEDVYEILKYVPVNWGSIGNLNLPPDVRKRHIRTSSMLVWFRRQPFYFELRDMNGTLEIRRSIVLHPEAHGMTKEEAWEVLELQLATGEANSLVPLGVDGAPLRPTESAFDRGVTKFVYRVCPTYFAPLSLTMQRYIKKNLTEPMLLAFVRRFPQDFEVLTSRYSDTPLVRRRAGADSARWLSDFVADLESYPEDVRAILVLCNVLCVAWDRPEYIYVRLSPREQEIVGGYAGMQTVLSRHPAIFRVGRYFVCRADPSNPLTQRELEPAADDVTAVAPMCAENPYQSPKELALVFHYVMPEGEPCTAAYLVDCSSPAMRSVLPPRLVTIVQLFPQMFACTETSPGVYSIRKVKQSARRATLGAAAAKRDGHSTDAGAPALDGSCGGEEEDAIQMLEDELADEEHMTREEVLQAVRMLIPESGVEAPQLLLWASMGVQRAANEYYGGLLRLVEALPAHFRVVTNEHTKMIYKR</sequence>
<proteinExistence type="predicted"/>
<dbReference type="KEGG" id="loi:92357843"/>
<feature type="region of interest" description="Disordered" evidence="1">
    <location>
        <begin position="869"/>
        <end position="889"/>
    </location>
</feature>
<dbReference type="RefSeq" id="XP_067063368.1">
    <property type="nucleotide sequence ID" value="XM_067203909.1"/>
</dbReference>
<feature type="region of interest" description="Disordered" evidence="1">
    <location>
        <begin position="266"/>
        <end position="292"/>
    </location>
</feature>
<gene>
    <name evidence="2" type="ORF">LSCM4_01867</name>
</gene>
<dbReference type="AlphaFoldDB" id="A0A836HM15"/>
<dbReference type="GeneID" id="92357843"/>
<feature type="compositionally biased region" description="Polar residues" evidence="1">
    <location>
        <begin position="276"/>
        <end position="288"/>
    </location>
</feature>
<evidence type="ECO:0000256" key="1">
    <source>
        <dbReference type="SAM" id="MobiDB-lite"/>
    </source>
</evidence>
<name>A0A836HM15_9TRYP</name>
<dbReference type="Proteomes" id="UP000674143">
    <property type="component" value="Chromosome 22"/>
</dbReference>
<reference evidence="2 3" key="1">
    <citation type="submission" date="2021-02" db="EMBL/GenBank/DDBJ databases">
        <title>Leishmania (Mundinia) orientalis Genome sequencing and assembly.</title>
        <authorList>
            <person name="Almutairi H."/>
            <person name="Gatherer D."/>
        </authorList>
    </citation>
    <scope>NUCLEOTIDE SEQUENCE [LARGE SCALE GENOMIC DNA]</scope>
    <source>
        <strain evidence="2">LSCM4</strain>
    </source>
</reference>
<evidence type="ECO:0000313" key="2">
    <source>
        <dbReference type="EMBL" id="KAG5479275.1"/>
    </source>
</evidence>
<comment type="caution">
    <text evidence="2">The sequence shown here is derived from an EMBL/GenBank/DDBJ whole genome shotgun (WGS) entry which is preliminary data.</text>
</comment>
<evidence type="ECO:0000313" key="3">
    <source>
        <dbReference type="Proteomes" id="UP000674143"/>
    </source>
</evidence>
<protein>
    <submittedName>
        <fullName evidence="2">Uncharacterized protein</fullName>
    </submittedName>
</protein>
<organism evidence="2 3">
    <name type="scientific">Leishmania orientalis</name>
    <dbReference type="NCBI Taxonomy" id="2249476"/>
    <lineage>
        <taxon>Eukaryota</taxon>
        <taxon>Discoba</taxon>
        <taxon>Euglenozoa</taxon>
        <taxon>Kinetoplastea</taxon>
        <taxon>Metakinetoplastina</taxon>
        <taxon>Trypanosomatida</taxon>
        <taxon>Trypanosomatidae</taxon>
        <taxon>Leishmaniinae</taxon>
        <taxon>Leishmania</taxon>
    </lineage>
</organism>
<keyword evidence="3" id="KW-1185">Reference proteome</keyword>
<accession>A0A836HM15</accession>